<evidence type="ECO:0000256" key="4">
    <source>
        <dbReference type="ARBA" id="ARBA00022989"/>
    </source>
</evidence>
<dbReference type="GO" id="GO:0005886">
    <property type="term" value="C:plasma membrane"/>
    <property type="evidence" value="ECO:0007669"/>
    <property type="project" value="UniProtKB-SubCell"/>
</dbReference>
<evidence type="ECO:0000313" key="9">
    <source>
        <dbReference type="Proteomes" id="UP000282971"/>
    </source>
</evidence>
<dbReference type="PIRSF" id="PIRSF002808">
    <property type="entry name" value="Hexose_phosphate_transp"/>
    <property type="match status" value="1"/>
</dbReference>
<dbReference type="AlphaFoldDB" id="A0A437M7M1"/>
<comment type="subcellular location">
    <subcellularLocation>
        <location evidence="1">Cell membrane</location>
        <topology evidence="1">Multi-pass membrane protein</topology>
    </subcellularLocation>
</comment>
<dbReference type="EMBL" id="SACN01000001">
    <property type="protein sequence ID" value="RVT93494.1"/>
    <property type="molecule type" value="Genomic_DNA"/>
</dbReference>
<dbReference type="Proteomes" id="UP000282971">
    <property type="component" value="Unassembled WGS sequence"/>
</dbReference>
<evidence type="ECO:0000256" key="3">
    <source>
        <dbReference type="ARBA" id="ARBA00022692"/>
    </source>
</evidence>
<dbReference type="SUPFAM" id="SSF103473">
    <property type="entry name" value="MFS general substrate transporter"/>
    <property type="match status" value="1"/>
</dbReference>
<feature type="transmembrane region" description="Helical" evidence="6">
    <location>
        <begin position="250"/>
        <end position="268"/>
    </location>
</feature>
<dbReference type="InterPro" id="IPR050382">
    <property type="entry name" value="MFS_Na/Anion_cotransporter"/>
</dbReference>
<feature type="transmembrane region" description="Helical" evidence="6">
    <location>
        <begin position="32"/>
        <end position="54"/>
    </location>
</feature>
<protein>
    <submittedName>
        <fullName evidence="8">MFS transporter</fullName>
    </submittedName>
</protein>
<dbReference type="Pfam" id="PF07690">
    <property type="entry name" value="MFS_1"/>
    <property type="match status" value="1"/>
</dbReference>
<name>A0A437M7M1_9SPHN</name>
<feature type="transmembrane region" description="Helical" evidence="6">
    <location>
        <begin position="406"/>
        <end position="428"/>
    </location>
</feature>
<evidence type="ECO:0000256" key="2">
    <source>
        <dbReference type="ARBA" id="ARBA00022475"/>
    </source>
</evidence>
<reference evidence="8 9" key="1">
    <citation type="submission" date="2019-01" db="EMBL/GenBank/DDBJ databases">
        <authorList>
            <person name="Chen W.-M."/>
        </authorList>
    </citation>
    <scope>NUCLEOTIDE SEQUENCE [LARGE SCALE GENOMIC DNA]</scope>
    <source>
        <strain evidence="8 9">CCP-7</strain>
    </source>
</reference>
<organism evidence="8 9">
    <name type="scientific">Sphingomonas crocodyli</name>
    <dbReference type="NCBI Taxonomy" id="1979270"/>
    <lineage>
        <taxon>Bacteria</taxon>
        <taxon>Pseudomonadati</taxon>
        <taxon>Pseudomonadota</taxon>
        <taxon>Alphaproteobacteria</taxon>
        <taxon>Sphingomonadales</taxon>
        <taxon>Sphingomonadaceae</taxon>
        <taxon>Sphingomonas</taxon>
    </lineage>
</organism>
<keyword evidence="4 6" id="KW-1133">Transmembrane helix</keyword>
<keyword evidence="3 6" id="KW-0812">Transmembrane</keyword>
<sequence>MRGDIQSCGYRICWGAPWNPENGSPMKVRHTILSTLFVTWIVSFLDRMALPVALPYVADDLHLSPLALGFVLTAFHGGYALSQIPGGLLADRFGVRRVATLAMLWWSVFTAITGSVGSLVQMMVVRFLFGLGEGLFPACAFKTVAVWFPKKERATANAIQLASNPLGAALSPLIVVWIMSTWGWRAVFHTLFFVGIIISFLFWKMVRDDPSKDSRLSSTELSEIEGDVTADLDAASGNVSITDALRTPNVVKYFTIAFFFGIANWGFMTWLPTYLVKARGFSMVEMGVAASLPFFAGSLGALSAGWASDNLFATRRRVPVIGAIIVAPILMFASMTAQSTALLVICQTLTGFFLLFFHASFWAFPMNTIPKKMMGIAGGFINMAAQIAAFVSPLLIGFVVDQSNGNYNYVFGVLISALLMVLMMALILPRQTGENTLAATH</sequence>
<proteinExistence type="predicted"/>
<dbReference type="OrthoDB" id="9794076at2"/>
<feature type="transmembrane region" description="Helical" evidence="6">
    <location>
        <begin position="341"/>
        <end position="364"/>
    </location>
</feature>
<feature type="domain" description="Major facilitator superfamily (MFS) profile" evidence="7">
    <location>
        <begin position="32"/>
        <end position="433"/>
    </location>
</feature>
<dbReference type="PROSITE" id="PS50850">
    <property type="entry name" value="MFS"/>
    <property type="match status" value="1"/>
</dbReference>
<dbReference type="GO" id="GO:0022857">
    <property type="term" value="F:transmembrane transporter activity"/>
    <property type="evidence" value="ECO:0007669"/>
    <property type="project" value="InterPro"/>
</dbReference>
<dbReference type="PANTHER" id="PTHR11662:SF399">
    <property type="entry name" value="FI19708P1-RELATED"/>
    <property type="match status" value="1"/>
</dbReference>
<evidence type="ECO:0000256" key="6">
    <source>
        <dbReference type="SAM" id="Phobius"/>
    </source>
</evidence>
<dbReference type="PANTHER" id="PTHR11662">
    <property type="entry name" value="SOLUTE CARRIER FAMILY 17"/>
    <property type="match status" value="1"/>
</dbReference>
<evidence type="ECO:0000256" key="5">
    <source>
        <dbReference type="ARBA" id="ARBA00023136"/>
    </source>
</evidence>
<dbReference type="InterPro" id="IPR011701">
    <property type="entry name" value="MFS"/>
</dbReference>
<keyword evidence="5 6" id="KW-0472">Membrane</keyword>
<feature type="transmembrane region" description="Helical" evidence="6">
    <location>
        <begin position="66"/>
        <end position="90"/>
    </location>
</feature>
<dbReference type="InterPro" id="IPR020846">
    <property type="entry name" value="MFS_dom"/>
</dbReference>
<comment type="caution">
    <text evidence="8">The sequence shown here is derived from an EMBL/GenBank/DDBJ whole genome shotgun (WGS) entry which is preliminary data.</text>
</comment>
<keyword evidence="2" id="KW-1003">Cell membrane</keyword>
<evidence type="ECO:0000259" key="7">
    <source>
        <dbReference type="PROSITE" id="PS50850"/>
    </source>
</evidence>
<feature type="transmembrane region" description="Helical" evidence="6">
    <location>
        <begin position="318"/>
        <end position="335"/>
    </location>
</feature>
<dbReference type="Gene3D" id="1.20.1250.20">
    <property type="entry name" value="MFS general substrate transporter like domains"/>
    <property type="match status" value="2"/>
</dbReference>
<keyword evidence="9" id="KW-1185">Reference proteome</keyword>
<feature type="transmembrane region" description="Helical" evidence="6">
    <location>
        <begin position="376"/>
        <end position="400"/>
    </location>
</feature>
<evidence type="ECO:0000256" key="1">
    <source>
        <dbReference type="ARBA" id="ARBA00004651"/>
    </source>
</evidence>
<gene>
    <name evidence="8" type="ORF">EOD43_06365</name>
</gene>
<feature type="transmembrane region" description="Helical" evidence="6">
    <location>
        <begin position="102"/>
        <end position="121"/>
    </location>
</feature>
<feature type="transmembrane region" description="Helical" evidence="6">
    <location>
        <begin position="288"/>
        <end position="306"/>
    </location>
</feature>
<evidence type="ECO:0000313" key="8">
    <source>
        <dbReference type="EMBL" id="RVT93494.1"/>
    </source>
</evidence>
<accession>A0A437M7M1</accession>
<feature type="transmembrane region" description="Helical" evidence="6">
    <location>
        <begin position="186"/>
        <end position="206"/>
    </location>
</feature>
<dbReference type="InterPro" id="IPR000849">
    <property type="entry name" value="Sugar_P_transporter"/>
</dbReference>
<dbReference type="CDD" id="cd17319">
    <property type="entry name" value="MFS_ExuT_GudP_like"/>
    <property type="match status" value="1"/>
</dbReference>
<dbReference type="InterPro" id="IPR036259">
    <property type="entry name" value="MFS_trans_sf"/>
</dbReference>